<dbReference type="InterPro" id="IPR049450">
    <property type="entry name" value="ACOT8-like_C"/>
</dbReference>
<dbReference type="InterPro" id="IPR049449">
    <property type="entry name" value="TesB_ACOT8-like_N"/>
</dbReference>
<evidence type="ECO:0000313" key="3">
    <source>
        <dbReference type="EMBL" id="NMH99364.1"/>
    </source>
</evidence>
<feature type="domain" description="Acyl-CoA thioesterase-like N-terminal HotDog" evidence="1">
    <location>
        <begin position="30"/>
        <end position="116"/>
    </location>
</feature>
<dbReference type="Pfam" id="PF13622">
    <property type="entry name" value="4HBT_3"/>
    <property type="match status" value="1"/>
</dbReference>
<dbReference type="RefSeq" id="WP_169382850.1">
    <property type="nucleotide sequence ID" value="NZ_JAAXLA010000035.1"/>
</dbReference>
<reference evidence="3 4" key="1">
    <citation type="submission" date="2020-04" db="EMBL/GenBank/DDBJ databases">
        <authorList>
            <person name="Klaysubun C."/>
            <person name="Duangmal K."/>
            <person name="Lipun K."/>
        </authorList>
    </citation>
    <scope>NUCLEOTIDE SEQUENCE [LARGE SCALE GENOMIC DNA]</scope>
    <source>
        <strain evidence="3 4">K10HN5</strain>
    </source>
</reference>
<dbReference type="EMBL" id="JAAXLA010000035">
    <property type="protein sequence ID" value="NMH99364.1"/>
    <property type="molecule type" value="Genomic_DNA"/>
</dbReference>
<feature type="domain" description="Acyl-CoA thioesterase-like C-terminal" evidence="2">
    <location>
        <begin position="138"/>
        <end position="269"/>
    </location>
</feature>
<evidence type="ECO:0000313" key="4">
    <source>
        <dbReference type="Proteomes" id="UP000820669"/>
    </source>
</evidence>
<accession>A0ABX1SGG6</accession>
<keyword evidence="4" id="KW-1185">Reference proteome</keyword>
<evidence type="ECO:0000259" key="2">
    <source>
        <dbReference type="Pfam" id="PF20789"/>
    </source>
</evidence>
<dbReference type="InterPro" id="IPR029069">
    <property type="entry name" value="HotDog_dom_sf"/>
</dbReference>
<dbReference type="Pfam" id="PF20789">
    <property type="entry name" value="4HBT_3C"/>
    <property type="match status" value="1"/>
</dbReference>
<evidence type="ECO:0000259" key="1">
    <source>
        <dbReference type="Pfam" id="PF13622"/>
    </source>
</evidence>
<proteinExistence type="predicted"/>
<dbReference type="SUPFAM" id="SSF54637">
    <property type="entry name" value="Thioesterase/thiol ester dehydrase-isomerase"/>
    <property type="match status" value="1"/>
</dbReference>
<dbReference type="Proteomes" id="UP000820669">
    <property type="component" value="Unassembled WGS sequence"/>
</dbReference>
<organism evidence="3 4">
    <name type="scientific">Pseudonocardia acidicola</name>
    <dbReference type="NCBI Taxonomy" id="2724939"/>
    <lineage>
        <taxon>Bacteria</taxon>
        <taxon>Bacillati</taxon>
        <taxon>Actinomycetota</taxon>
        <taxon>Actinomycetes</taxon>
        <taxon>Pseudonocardiales</taxon>
        <taxon>Pseudonocardiaceae</taxon>
        <taxon>Pseudonocardia</taxon>
    </lineage>
</organism>
<sequence>MSELEPYYLPLGDACGGSGTGRFHATFSTTGPWFADAQHVGPPSALLVRALERCAPSRPDGPQLQLSRITVEVLGPVPAGEIEVQAGVERSGRTIEMLGAEMTAGGRAVLRARAWRLAATDTATAAVGEAAPLPPPSEGTPRPARPDGWLPGFMDTLEWRWLRGWLAEPGPGTAWARQRVPLVDGEKPSPLQRLAVVADSANGAAARLDIREWLFVNTELTLHLHRPPVGEWIGLDAATVVGPSGLGTVSALLFDEHGHTGQAAQNLTVRRR</sequence>
<comment type="caution">
    <text evidence="3">The sequence shown here is derived from an EMBL/GenBank/DDBJ whole genome shotgun (WGS) entry which is preliminary data.</text>
</comment>
<dbReference type="Gene3D" id="2.40.160.210">
    <property type="entry name" value="Acyl-CoA thioesterase, double hotdog domain"/>
    <property type="match status" value="1"/>
</dbReference>
<gene>
    <name evidence="3" type="ORF">HF526_18900</name>
</gene>
<protein>
    <submittedName>
        <fullName evidence="3">Thioesterase family protein</fullName>
    </submittedName>
</protein>
<dbReference type="InterPro" id="IPR042171">
    <property type="entry name" value="Acyl-CoA_hotdog"/>
</dbReference>
<name>A0ABX1SGG6_9PSEU</name>